<name>A0A5B7CR67_PORTR</name>
<reference evidence="1 2" key="1">
    <citation type="submission" date="2019-05" db="EMBL/GenBank/DDBJ databases">
        <title>Another draft genome of Portunus trituberculatus and its Hox gene families provides insights of decapod evolution.</title>
        <authorList>
            <person name="Jeong J.-H."/>
            <person name="Song I."/>
            <person name="Kim S."/>
            <person name="Choi T."/>
            <person name="Kim D."/>
            <person name="Ryu S."/>
            <person name="Kim W."/>
        </authorList>
    </citation>
    <scope>NUCLEOTIDE SEQUENCE [LARGE SCALE GENOMIC DNA]</scope>
    <source>
        <tissue evidence="1">Muscle</tissue>
    </source>
</reference>
<dbReference type="AlphaFoldDB" id="A0A5B7CR67"/>
<accession>A0A5B7CR67</accession>
<organism evidence="1 2">
    <name type="scientific">Portunus trituberculatus</name>
    <name type="common">Swimming crab</name>
    <name type="synonym">Neptunus trituberculatus</name>
    <dbReference type="NCBI Taxonomy" id="210409"/>
    <lineage>
        <taxon>Eukaryota</taxon>
        <taxon>Metazoa</taxon>
        <taxon>Ecdysozoa</taxon>
        <taxon>Arthropoda</taxon>
        <taxon>Crustacea</taxon>
        <taxon>Multicrustacea</taxon>
        <taxon>Malacostraca</taxon>
        <taxon>Eumalacostraca</taxon>
        <taxon>Eucarida</taxon>
        <taxon>Decapoda</taxon>
        <taxon>Pleocyemata</taxon>
        <taxon>Brachyura</taxon>
        <taxon>Eubrachyura</taxon>
        <taxon>Portunoidea</taxon>
        <taxon>Portunidae</taxon>
        <taxon>Portuninae</taxon>
        <taxon>Portunus</taxon>
    </lineage>
</organism>
<dbReference type="Proteomes" id="UP000324222">
    <property type="component" value="Unassembled WGS sequence"/>
</dbReference>
<gene>
    <name evidence="1" type="ORF">E2C01_004981</name>
</gene>
<protein>
    <submittedName>
        <fullName evidence="1">Uncharacterized protein</fullName>
    </submittedName>
</protein>
<evidence type="ECO:0000313" key="2">
    <source>
        <dbReference type="Proteomes" id="UP000324222"/>
    </source>
</evidence>
<sequence>MKGLAGLSVASLVVVSVYLIRLTWWTTASCDSDTLGAIPSCVLDTASIPDHQRLHHRHGTLAPPHSALLEEVRVSAAAGGIMPSRQEFRPSGGVPGVPVLRLCGGVDPCLVTRWVMKCECQEYRVRSDALELNEGRGDAVPRSRSSALR</sequence>
<keyword evidence="2" id="KW-1185">Reference proteome</keyword>
<comment type="caution">
    <text evidence="1">The sequence shown here is derived from an EMBL/GenBank/DDBJ whole genome shotgun (WGS) entry which is preliminary data.</text>
</comment>
<evidence type="ECO:0000313" key="1">
    <source>
        <dbReference type="EMBL" id="MPC12297.1"/>
    </source>
</evidence>
<proteinExistence type="predicted"/>
<dbReference type="EMBL" id="VSRR010000209">
    <property type="protein sequence ID" value="MPC12297.1"/>
    <property type="molecule type" value="Genomic_DNA"/>
</dbReference>